<organism evidence="1 2">
    <name type="scientific">Coniosporium uncinatum</name>
    <dbReference type="NCBI Taxonomy" id="93489"/>
    <lineage>
        <taxon>Eukaryota</taxon>
        <taxon>Fungi</taxon>
        <taxon>Dikarya</taxon>
        <taxon>Ascomycota</taxon>
        <taxon>Pezizomycotina</taxon>
        <taxon>Dothideomycetes</taxon>
        <taxon>Dothideomycetes incertae sedis</taxon>
        <taxon>Coniosporium</taxon>
    </lineage>
</organism>
<keyword evidence="2" id="KW-1185">Reference proteome</keyword>
<name>A0ACC3CV71_9PEZI</name>
<gene>
    <name evidence="1" type="ORF">LTS18_014340</name>
</gene>
<sequence>GDGRATPNGNAGYVGAGRGHYARGANGGLGDDDDARSISTAFASQVGMKEYD</sequence>
<protein>
    <submittedName>
        <fullName evidence="1">Uncharacterized protein</fullName>
    </submittedName>
</protein>
<dbReference type="Proteomes" id="UP001186974">
    <property type="component" value="Unassembled WGS sequence"/>
</dbReference>
<accession>A0ACC3CV71</accession>
<dbReference type="EMBL" id="JAWDJW010010905">
    <property type="protein sequence ID" value="KAK3045201.1"/>
    <property type="molecule type" value="Genomic_DNA"/>
</dbReference>
<comment type="caution">
    <text evidence="1">The sequence shown here is derived from an EMBL/GenBank/DDBJ whole genome shotgun (WGS) entry which is preliminary data.</text>
</comment>
<evidence type="ECO:0000313" key="1">
    <source>
        <dbReference type="EMBL" id="KAK3045201.1"/>
    </source>
</evidence>
<evidence type="ECO:0000313" key="2">
    <source>
        <dbReference type="Proteomes" id="UP001186974"/>
    </source>
</evidence>
<feature type="non-terminal residue" evidence="1">
    <location>
        <position position="1"/>
    </location>
</feature>
<proteinExistence type="predicted"/>
<reference evidence="1" key="1">
    <citation type="submission" date="2024-09" db="EMBL/GenBank/DDBJ databases">
        <title>Black Yeasts Isolated from many extreme environments.</title>
        <authorList>
            <person name="Coleine C."/>
            <person name="Stajich J.E."/>
            <person name="Selbmann L."/>
        </authorList>
    </citation>
    <scope>NUCLEOTIDE SEQUENCE</scope>
    <source>
        <strain evidence="1">CCFEE 5737</strain>
    </source>
</reference>